<comment type="caution">
    <text evidence="3">The sequence shown here is derived from an EMBL/GenBank/DDBJ whole genome shotgun (WGS) entry which is preliminary data.</text>
</comment>
<reference evidence="3 4" key="1">
    <citation type="submission" date="2023-03" db="EMBL/GenBank/DDBJ databases">
        <title>Draft genome sequence of type strain Streptomyces ferralitis JCM 14344.</title>
        <authorList>
            <person name="Klaysubun C."/>
            <person name="Duangmal K."/>
        </authorList>
    </citation>
    <scope>NUCLEOTIDE SEQUENCE [LARGE SCALE GENOMIC DNA]</scope>
    <source>
        <strain evidence="3 4">JCM 14344</strain>
    </source>
</reference>
<protein>
    <submittedName>
        <fullName evidence="3">NAD(P)-binding domain-containing protein</fullName>
    </submittedName>
</protein>
<evidence type="ECO:0000259" key="2">
    <source>
        <dbReference type="Pfam" id="PF03807"/>
    </source>
</evidence>
<sequence length="208" mass="21677">MNTHHVIGVLGAGEVGQAVAGQAVHHGHEVLIGNRRGPETLEALVGGLGGKARAVTAEEAAKPELVFLSVPFFVVPDLTDLTDWSGKIVVDTTNQFAAANPWRGRYDVGDLTGSEWVARHLPGARVVKALNTLFASYIAGNTQGAEGRLVAFYAGDDADAKAAVAALLDEFGFAALDLGGLREGGRLMQLDGALSANHAKLLLQMDVG</sequence>
<dbReference type="RefSeq" id="WP_275810452.1">
    <property type="nucleotide sequence ID" value="NZ_BAAANM010000017.1"/>
</dbReference>
<evidence type="ECO:0000313" key="4">
    <source>
        <dbReference type="Proteomes" id="UP001220022"/>
    </source>
</evidence>
<keyword evidence="1" id="KW-0560">Oxidoreductase</keyword>
<dbReference type="InterPro" id="IPR051267">
    <property type="entry name" value="STEAP_metalloreductase"/>
</dbReference>
<dbReference type="Pfam" id="PF03807">
    <property type="entry name" value="F420_oxidored"/>
    <property type="match status" value="1"/>
</dbReference>
<accession>A0ABT5YW44</accession>
<organism evidence="3 4">
    <name type="scientific">Streptantibioticus ferralitis</name>
    <dbReference type="NCBI Taxonomy" id="236510"/>
    <lineage>
        <taxon>Bacteria</taxon>
        <taxon>Bacillati</taxon>
        <taxon>Actinomycetota</taxon>
        <taxon>Actinomycetes</taxon>
        <taxon>Kitasatosporales</taxon>
        <taxon>Streptomycetaceae</taxon>
        <taxon>Streptantibioticus</taxon>
    </lineage>
</organism>
<dbReference type="Gene3D" id="3.40.50.720">
    <property type="entry name" value="NAD(P)-binding Rossmann-like Domain"/>
    <property type="match status" value="1"/>
</dbReference>
<dbReference type="SUPFAM" id="SSF51735">
    <property type="entry name" value="NAD(P)-binding Rossmann-fold domains"/>
    <property type="match status" value="1"/>
</dbReference>
<gene>
    <name evidence="3" type="ORF">P2L57_07825</name>
</gene>
<keyword evidence="4" id="KW-1185">Reference proteome</keyword>
<evidence type="ECO:0000256" key="1">
    <source>
        <dbReference type="ARBA" id="ARBA00023002"/>
    </source>
</evidence>
<proteinExistence type="predicted"/>
<dbReference type="InterPro" id="IPR028939">
    <property type="entry name" value="P5C_Rdtase_cat_N"/>
</dbReference>
<dbReference type="PANTHER" id="PTHR14239">
    <property type="entry name" value="DUDULIN-RELATED"/>
    <property type="match status" value="1"/>
</dbReference>
<evidence type="ECO:0000313" key="3">
    <source>
        <dbReference type="EMBL" id="MDF2255632.1"/>
    </source>
</evidence>
<dbReference type="PANTHER" id="PTHR14239:SF10">
    <property type="entry name" value="REDUCTASE"/>
    <property type="match status" value="1"/>
</dbReference>
<dbReference type="Proteomes" id="UP001220022">
    <property type="component" value="Unassembled WGS sequence"/>
</dbReference>
<feature type="domain" description="Pyrroline-5-carboxylate reductase catalytic N-terminal" evidence="2">
    <location>
        <begin position="7"/>
        <end position="95"/>
    </location>
</feature>
<dbReference type="EMBL" id="JARHTQ010000004">
    <property type="protein sequence ID" value="MDF2255632.1"/>
    <property type="molecule type" value="Genomic_DNA"/>
</dbReference>
<dbReference type="InterPro" id="IPR036291">
    <property type="entry name" value="NAD(P)-bd_dom_sf"/>
</dbReference>
<name>A0ABT5YW44_9ACTN</name>